<organism evidence="9 10">
    <name type="scientific">Zygosaccharomyces rouxii</name>
    <dbReference type="NCBI Taxonomy" id="4956"/>
    <lineage>
        <taxon>Eukaryota</taxon>
        <taxon>Fungi</taxon>
        <taxon>Dikarya</taxon>
        <taxon>Ascomycota</taxon>
        <taxon>Saccharomycotina</taxon>
        <taxon>Saccharomycetes</taxon>
        <taxon>Saccharomycetales</taxon>
        <taxon>Saccharomycetaceae</taxon>
        <taxon>Zygosaccharomyces</taxon>
    </lineage>
</organism>
<evidence type="ECO:0000256" key="5">
    <source>
        <dbReference type="ARBA" id="ARBA00033464"/>
    </source>
</evidence>
<accession>A0A1Q3A6I7</accession>
<dbReference type="InterPro" id="IPR041195">
    <property type="entry name" value="Rnh202_N"/>
</dbReference>
<dbReference type="Proteomes" id="UP000187013">
    <property type="component" value="Unassembled WGS sequence"/>
</dbReference>
<dbReference type="InterPro" id="IPR019024">
    <property type="entry name" value="RNase_H2_suB_wHTH"/>
</dbReference>
<dbReference type="GO" id="GO:0032299">
    <property type="term" value="C:ribonuclease H2 complex"/>
    <property type="evidence" value="ECO:0007669"/>
    <property type="project" value="InterPro"/>
</dbReference>
<gene>
    <name evidence="9" type="ORF">ZYGR_0AD04440</name>
</gene>
<dbReference type="InterPro" id="IPR040456">
    <property type="entry name" value="RNase_H2_suB"/>
</dbReference>
<dbReference type="PANTHER" id="PTHR13383">
    <property type="entry name" value="RIBONUCLEASE H2 SUBUNIT B"/>
    <property type="match status" value="1"/>
</dbReference>
<comment type="caution">
    <text evidence="9">The sequence shown here is derived from an EMBL/GenBank/DDBJ whole genome shotgun (WGS) entry which is preliminary data.</text>
</comment>
<evidence type="ECO:0000256" key="2">
    <source>
        <dbReference type="ARBA" id="ARBA00019062"/>
    </source>
</evidence>
<evidence type="ECO:0000259" key="7">
    <source>
        <dbReference type="Pfam" id="PF09468"/>
    </source>
</evidence>
<evidence type="ECO:0000259" key="8">
    <source>
        <dbReference type="Pfam" id="PF17745"/>
    </source>
</evidence>
<comment type="function">
    <text evidence="4">Non catalytic subunit of RNase H2, an endonuclease that specifically degrades the RNA of RNA:DNA hybrids. Participates in DNA replication, possibly by mediating the removal of lagging-strand Okazaki fragment RNA primers during DNA replication. Mediates the excision of single ribonucleotides from DNA:RNA duplexes.</text>
</comment>
<dbReference type="Pfam" id="PF17745">
    <property type="entry name" value="Ydr279_N"/>
    <property type="match status" value="1"/>
</dbReference>
<sequence>MTVGSDSKRWILVLPPELLDCKENAQIFSLPHPSNNTSKDRMQLVEFKGKGIYQLKSHEFSRGCSYTDDQDQAEDNYHYTKDGKTIKSTLVINENDPQNGYVMEDGDFQYLSKTDITFNLIGFFYKEFTVQDEKDYLREDAPTTMQSDNKFLGLRDYHDLLVDSHDPEWSKVSLETFKAAMENVADPIEEAGDIYYKITTQKIMQCLIRKTRQILDAFPTTIPIPSSLPPEIMESAKVTIAVNLLISLIPRPAYCHLVKYTGEELNVAKAFQKYEDYIQNIKDVTKEKESLVQSAMNVGLTNGSNSTTKTTKKVVKKTVSQRKVATGKGSIDGFFKRAK</sequence>
<dbReference type="OrthoDB" id="29098at2759"/>
<keyword evidence="3" id="KW-0539">Nucleus</keyword>
<evidence type="ECO:0000256" key="4">
    <source>
        <dbReference type="ARBA" id="ARBA00024778"/>
    </source>
</evidence>
<feature type="domain" description="Ribonuclease H2 subunit B wHTH" evidence="7">
    <location>
        <begin position="118"/>
        <end position="254"/>
    </location>
</feature>
<dbReference type="eggNOG" id="ENOG502RB2X">
    <property type="taxonomic scope" value="Eukaryota"/>
</dbReference>
<feature type="coiled-coil region" evidence="6">
    <location>
        <begin position="267"/>
        <end position="294"/>
    </location>
</feature>
<dbReference type="GO" id="GO:0005654">
    <property type="term" value="C:nucleoplasm"/>
    <property type="evidence" value="ECO:0007669"/>
    <property type="project" value="TreeGrafter"/>
</dbReference>
<evidence type="ECO:0000256" key="6">
    <source>
        <dbReference type="SAM" id="Coils"/>
    </source>
</evidence>
<dbReference type="PANTHER" id="PTHR13383:SF11">
    <property type="entry name" value="RIBONUCLEASE H2 SUBUNIT B"/>
    <property type="match status" value="1"/>
</dbReference>
<reference evidence="9 10" key="1">
    <citation type="submission" date="2016-08" db="EMBL/GenBank/DDBJ databases">
        <title>Draft genome sequence of allopolyploid Zygosaccharomyces rouxii.</title>
        <authorList>
            <person name="Watanabe J."/>
            <person name="Uehara K."/>
            <person name="Mogi Y."/>
            <person name="Tsukioka Y."/>
        </authorList>
    </citation>
    <scope>NUCLEOTIDE SEQUENCE [LARGE SCALE GENOMIC DNA]</scope>
    <source>
        <strain evidence="9 10">NBRC 110957</strain>
    </source>
</reference>
<evidence type="ECO:0000256" key="1">
    <source>
        <dbReference type="ARBA" id="ARBA00004123"/>
    </source>
</evidence>
<dbReference type="CDD" id="cd09270">
    <property type="entry name" value="RNase_H2-B"/>
    <property type="match status" value="1"/>
</dbReference>
<dbReference type="GO" id="GO:0006401">
    <property type="term" value="P:RNA catabolic process"/>
    <property type="evidence" value="ECO:0007669"/>
    <property type="project" value="TreeGrafter"/>
</dbReference>
<dbReference type="Gene3D" id="1.10.20.120">
    <property type="match status" value="1"/>
</dbReference>
<dbReference type="AlphaFoldDB" id="A0A1Q3A6I7"/>
<dbReference type="EMBL" id="BDGX01000030">
    <property type="protein sequence ID" value="GAV51261.1"/>
    <property type="molecule type" value="Genomic_DNA"/>
</dbReference>
<comment type="subcellular location">
    <subcellularLocation>
        <location evidence="1">Nucleus</location>
    </subcellularLocation>
</comment>
<evidence type="ECO:0000313" key="10">
    <source>
        <dbReference type="Proteomes" id="UP000187013"/>
    </source>
</evidence>
<evidence type="ECO:0000313" key="9">
    <source>
        <dbReference type="EMBL" id="GAV51261.1"/>
    </source>
</evidence>
<keyword evidence="6" id="KW-0175">Coiled coil</keyword>
<feature type="domain" description="Rnh202 triple barrel" evidence="8">
    <location>
        <begin position="21"/>
        <end position="115"/>
    </location>
</feature>
<evidence type="ECO:0000256" key="3">
    <source>
        <dbReference type="ARBA" id="ARBA00023242"/>
    </source>
</evidence>
<protein>
    <recommendedName>
        <fullName evidence="2">Ribonuclease H2 subunit B</fullName>
    </recommendedName>
    <alternativeName>
        <fullName evidence="5">Ribonuclease HI subunit B</fullName>
    </alternativeName>
</protein>
<name>A0A1Q3A6I7_ZYGRO</name>
<proteinExistence type="predicted"/>
<dbReference type="Pfam" id="PF09468">
    <property type="entry name" value="RNase_H2-Ydr279"/>
    <property type="match status" value="1"/>
</dbReference>